<dbReference type="EMBL" id="ATBY01000014">
    <property type="protein sequence ID" value="EPD69252.1"/>
    <property type="molecule type" value="Genomic_DNA"/>
</dbReference>
<evidence type="ECO:0000313" key="5">
    <source>
        <dbReference type="EMBL" id="EPD69252.1"/>
    </source>
</evidence>
<dbReference type="NCBIfam" id="NF005914">
    <property type="entry name" value="PRK07907.1"/>
    <property type="match status" value="1"/>
</dbReference>
<dbReference type="PANTHER" id="PTHR43270:SF12">
    <property type="entry name" value="SUCCINYL-DIAMINOPIMELATE DESUCCINYLASE"/>
    <property type="match status" value="1"/>
</dbReference>
<keyword evidence="6" id="KW-1185">Reference proteome</keyword>
<dbReference type="Pfam" id="PF01546">
    <property type="entry name" value="Peptidase_M20"/>
    <property type="match status" value="1"/>
</dbReference>
<dbReference type="PANTHER" id="PTHR43270">
    <property type="entry name" value="BETA-ALA-HIS DIPEPTIDASE"/>
    <property type="match status" value="1"/>
</dbReference>
<keyword evidence="1" id="KW-0645">Protease</keyword>
<dbReference type="SUPFAM" id="SSF53187">
    <property type="entry name" value="Zn-dependent exopeptidases"/>
    <property type="match status" value="1"/>
</dbReference>
<proteinExistence type="predicted"/>
<name>S2ZGX1_9CORY</name>
<evidence type="ECO:0000313" key="6">
    <source>
        <dbReference type="Proteomes" id="UP000014408"/>
    </source>
</evidence>
<keyword evidence="2" id="KW-0479">Metal-binding</keyword>
<evidence type="ECO:0000256" key="3">
    <source>
        <dbReference type="ARBA" id="ARBA00022801"/>
    </source>
</evidence>
<gene>
    <name evidence="5" type="ORF">HMPREF1219_01477</name>
</gene>
<evidence type="ECO:0000256" key="2">
    <source>
        <dbReference type="ARBA" id="ARBA00022723"/>
    </source>
</evidence>
<protein>
    <recommendedName>
        <fullName evidence="4">Peptidase M20 dimerisation domain-containing protein</fullName>
    </recommendedName>
</protein>
<organism evidence="5 6">
    <name type="scientific">Corynebacterium pyruviciproducens ATCC BAA-1742</name>
    <dbReference type="NCBI Taxonomy" id="1125779"/>
    <lineage>
        <taxon>Bacteria</taxon>
        <taxon>Bacillati</taxon>
        <taxon>Actinomycetota</taxon>
        <taxon>Actinomycetes</taxon>
        <taxon>Mycobacteriales</taxon>
        <taxon>Corynebacteriaceae</taxon>
        <taxon>Corynebacterium</taxon>
    </lineage>
</organism>
<dbReference type="GO" id="GO:0008233">
    <property type="term" value="F:peptidase activity"/>
    <property type="evidence" value="ECO:0007669"/>
    <property type="project" value="UniProtKB-KW"/>
</dbReference>
<dbReference type="InterPro" id="IPR001261">
    <property type="entry name" value="ArgE/DapE_CS"/>
</dbReference>
<dbReference type="HOGENOM" id="CLU_029469_2_0_11"/>
<dbReference type="GO" id="GO:0046872">
    <property type="term" value="F:metal ion binding"/>
    <property type="evidence" value="ECO:0007669"/>
    <property type="project" value="UniProtKB-KW"/>
</dbReference>
<reference evidence="5 6" key="1">
    <citation type="submission" date="2013-05" db="EMBL/GenBank/DDBJ databases">
        <title>The Genome Sequence of Corynebacterium pyruviciproducens 1773O (ATCC BAA-1742).</title>
        <authorList>
            <consortium name="The Broad Institute Genomics Platform"/>
            <person name="Earl A."/>
            <person name="Ward D."/>
            <person name="Feldgarden M."/>
            <person name="Gevers D."/>
            <person name="Tong J."/>
            <person name="Walker B."/>
            <person name="Young S."/>
            <person name="Zeng Q."/>
            <person name="Gargeya S."/>
            <person name="Fitzgerald M."/>
            <person name="Haas B."/>
            <person name="Abouelleil A."/>
            <person name="Allen A.W."/>
            <person name="Alvarado L."/>
            <person name="Arachchi H.M."/>
            <person name="Berlin A.M."/>
            <person name="Chapman S.B."/>
            <person name="Gainer-Dewar J."/>
            <person name="Goldberg J."/>
            <person name="Griggs A."/>
            <person name="Gujja S."/>
            <person name="Hansen M."/>
            <person name="Howarth C."/>
            <person name="Imamovic A."/>
            <person name="Ireland A."/>
            <person name="Larimer J."/>
            <person name="McCowan C."/>
            <person name="Murphy C."/>
            <person name="Pearson M."/>
            <person name="Poon T.W."/>
            <person name="Priest M."/>
            <person name="Roberts A."/>
            <person name="Saif S."/>
            <person name="Shea T."/>
            <person name="Sisk P."/>
            <person name="Sykes S."/>
            <person name="Wortman J."/>
            <person name="Nusbaum C."/>
            <person name="Birren B."/>
        </authorList>
    </citation>
    <scope>NUCLEOTIDE SEQUENCE [LARGE SCALE GENOMIC DNA]</scope>
    <source>
        <strain evidence="5 6">ATCC BAA-1742</strain>
    </source>
</reference>
<accession>S2ZGX1</accession>
<keyword evidence="3" id="KW-0378">Hydrolase</keyword>
<dbReference type="Gene3D" id="3.40.630.10">
    <property type="entry name" value="Zn peptidases"/>
    <property type="match status" value="1"/>
</dbReference>
<evidence type="ECO:0000259" key="4">
    <source>
        <dbReference type="Pfam" id="PF07687"/>
    </source>
</evidence>
<dbReference type="SUPFAM" id="SSF55031">
    <property type="entry name" value="Bacterial exopeptidase dimerisation domain"/>
    <property type="match status" value="1"/>
</dbReference>
<dbReference type="Proteomes" id="UP000014408">
    <property type="component" value="Unassembled WGS sequence"/>
</dbReference>
<evidence type="ECO:0000256" key="1">
    <source>
        <dbReference type="ARBA" id="ARBA00022670"/>
    </source>
</evidence>
<dbReference type="STRING" id="1125779.HMPREF1219_01477"/>
<dbReference type="InterPro" id="IPR002933">
    <property type="entry name" value="Peptidase_M20"/>
</dbReference>
<dbReference type="GO" id="GO:0006508">
    <property type="term" value="P:proteolysis"/>
    <property type="evidence" value="ECO:0007669"/>
    <property type="project" value="UniProtKB-KW"/>
</dbReference>
<dbReference type="InterPro" id="IPR036264">
    <property type="entry name" value="Bact_exopeptidase_dim_dom"/>
</dbReference>
<dbReference type="InterPro" id="IPR051458">
    <property type="entry name" value="Cyt/Met_Dipeptidase"/>
</dbReference>
<feature type="domain" description="Peptidase M20 dimerisation" evidence="4">
    <location>
        <begin position="211"/>
        <end position="353"/>
    </location>
</feature>
<dbReference type="Pfam" id="PF07687">
    <property type="entry name" value="M20_dimer"/>
    <property type="match status" value="1"/>
</dbReference>
<dbReference type="PROSITE" id="PS00758">
    <property type="entry name" value="ARGE_DAPE_CPG2_1"/>
    <property type="match status" value="1"/>
</dbReference>
<dbReference type="AlphaFoldDB" id="S2ZGX1"/>
<dbReference type="PATRIC" id="fig|1125779.3.peg.1441"/>
<comment type="caution">
    <text evidence="5">The sequence shown here is derived from an EMBL/GenBank/DDBJ whole genome shotgun (WGS) entry which is preliminary data.</text>
</comment>
<dbReference type="InterPro" id="IPR011650">
    <property type="entry name" value="Peptidase_M20_dimer"/>
</dbReference>
<dbReference type="Gene3D" id="3.30.70.360">
    <property type="match status" value="1"/>
</dbReference>
<dbReference type="eggNOG" id="COG0624">
    <property type="taxonomic scope" value="Bacteria"/>
</dbReference>
<sequence length="457" mass="48721">MVELTTINSMTLKVEAQTVRDAIDEQKDGIFANLKELVSFNSPRGEAGNREAAAWVKEAFEKFGVDMTAHETSDGTLALVGTRAGEEGAPEVLLYSHYDVVPAGDPEKWDSDPFTLTERDGRWYGRGAADCKGNVAAHLAVLQAVEKLGGTRCNLRIVIEGSEEVGGEGLDSLIDAHPELFKADIICIVDAGNSKVGVPTLTSSLRGGGQMDITIKTMASPAHSGEFGGPAPDATFALIRTLNSLRDEDGFVTIDGLDNTVTWEGLQYSAEDFAKDASVLEGVDIIAGDKGTVSDQLWSRVAVSVTGFSSTPVEDAVNAVPNIARARVNFRVPEKMDAQEVAEKLEAHVRAHVPFNAQCEIEMSEVSQPFSAKLDGPAITLLEESLSAAYNGTEVVKVGMGGSIPLTTKLQELYPDSEIALYGVEEPAANIHSPNESVDPEEIYAIATAEALLLLSL</sequence>